<keyword evidence="2" id="KW-1185">Reference proteome</keyword>
<evidence type="ECO:0000313" key="2">
    <source>
        <dbReference type="Proteomes" id="UP000274822"/>
    </source>
</evidence>
<dbReference type="Proteomes" id="UP000274822">
    <property type="component" value="Unassembled WGS sequence"/>
</dbReference>
<dbReference type="AlphaFoldDB" id="A0A433QWP2"/>
<protein>
    <submittedName>
        <fullName evidence="1">Uncharacterized protein</fullName>
    </submittedName>
</protein>
<name>A0A433QWP2_9FUNG</name>
<sequence length="339" mass="38564">MGSSMGSMGGMERSIPKSFAGGKFHSRNTLSMAEVLPRRSLVYCLTCPAIFDTKKALKQHCDNSLKHQLLLEFYHWKKSTVMGRSISFSIAPLARFAIPRHDGIEVRFCNTCQLHYRIPQPVKHYLNRSRHQTLARQQADKHAAFAVQEFQRTKARCVPRIIAIFSRNQHIHHKIFDSPHHQYNISDSPHQPLKYSNTIDFGNIDPRERMCPYDIINIINPSKKSPIALTAIHRESITSPFDISVQLPIEIAPLESTRVEIAFDKHGHPNGHYLEHLTFKFINLYDDDVPEDVILTLVATLGEPEPIPKPAVVKKNDLNNDAPPDCDTLLVYAFSNSTN</sequence>
<dbReference type="EMBL" id="RBNJ01000642">
    <property type="protein sequence ID" value="RUS34230.1"/>
    <property type="molecule type" value="Genomic_DNA"/>
</dbReference>
<evidence type="ECO:0000313" key="1">
    <source>
        <dbReference type="EMBL" id="RUS34230.1"/>
    </source>
</evidence>
<gene>
    <name evidence="1" type="ORF">BC938DRAFT_481706</name>
</gene>
<reference evidence="1 2" key="1">
    <citation type="journal article" date="2018" name="New Phytol.">
        <title>Phylogenomics of Endogonaceae and evolution of mycorrhizas within Mucoromycota.</title>
        <authorList>
            <person name="Chang Y."/>
            <person name="Desiro A."/>
            <person name="Na H."/>
            <person name="Sandor L."/>
            <person name="Lipzen A."/>
            <person name="Clum A."/>
            <person name="Barry K."/>
            <person name="Grigoriev I.V."/>
            <person name="Martin F.M."/>
            <person name="Stajich J.E."/>
            <person name="Smith M.E."/>
            <person name="Bonito G."/>
            <person name="Spatafora J.W."/>
        </authorList>
    </citation>
    <scope>NUCLEOTIDE SEQUENCE [LARGE SCALE GENOMIC DNA]</scope>
    <source>
        <strain evidence="1 2">AD002</strain>
    </source>
</reference>
<accession>A0A433QWP2</accession>
<organism evidence="1 2">
    <name type="scientific">Jimgerdemannia flammicorona</name>
    <dbReference type="NCBI Taxonomy" id="994334"/>
    <lineage>
        <taxon>Eukaryota</taxon>
        <taxon>Fungi</taxon>
        <taxon>Fungi incertae sedis</taxon>
        <taxon>Mucoromycota</taxon>
        <taxon>Mucoromycotina</taxon>
        <taxon>Endogonomycetes</taxon>
        <taxon>Endogonales</taxon>
        <taxon>Endogonaceae</taxon>
        <taxon>Jimgerdemannia</taxon>
    </lineage>
</organism>
<proteinExistence type="predicted"/>
<comment type="caution">
    <text evidence="1">The sequence shown here is derived from an EMBL/GenBank/DDBJ whole genome shotgun (WGS) entry which is preliminary data.</text>
</comment>